<evidence type="ECO:0000313" key="3">
    <source>
        <dbReference type="Proteomes" id="UP000318437"/>
    </source>
</evidence>
<reference evidence="2 3" key="1">
    <citation type="submission" date="2019-02" db="EMBL/GenBank/DDBJ databases">
        <title>Deep-cultivation of Planctomycetes and their phenomic and genomic characterization uncovers novel biology.</title>
        <authorList>
            <person name="Wiegand S."/>
            <person name="Jogler M."/>
            <person name="Boedeker C."/>
            <person name="Pinto D."/>
            <person name="Vollmers J."/>
            <person name="Rivas-Marin E."/>
            <person name="Kohn T."/>
            <person name="Peeters S.H."/>
            <person name="Heuer A."/>
            <person name="Rast P."/>
            <person name="Oberbeckmann S."/>
            <person name="Bunk B."/>
            <person name="Jeske O."/>
            <person name="Meyerdierks A."/>
            <person name="Storesund J.E."/>
            <person name="Kallscheuer N."/>
            <person name="Luecker S."/>
            <person name="Lage O.M."/>
            <person name="Pohl T."/>
            <person name="Merkel B.J."/>
            <person name="Hornburger P."/>
            <person name="Mueller R.-W."/>
            <person name="Bruemmer F."/>
            <person name="Labrenz M."/>
            <person name="Spormann A.M."/>
            <person name="Op Den Camp H."/>
            <person name="Overmann J."/>
            <person name="Amann R."/>
            <person name="Jetten M.S.M."/>
            <person name="Mascher T."/>
            <person name="Medema M.H."/>
            <person name="Devos D.P."/>
            <person name="Kaster A.-K."/>
            <person name="Ovreas L."/>
            <person name="Rohde M."/>
            <person name="Galperin M.Y."/>
            <person name="Jogler C."/>
        </authorList>
    </citation>
    <scope>NUCLEOTIDE SEQUENCE [LARGE SCALE GENOMIC DNA]</scope>
    <source>
        <strain evidence="2 3">Pla144</strain>
    </source>
</reference>
<evidence type="ECO:0000259" key="1">
    <source>
        <dbReference type="PROSITE" id="PS50222"/>
    </source>
</evidence>
<feature type="domain" description="EF-hand" evidence="1">
    <location>
        <begin position="34"/>
        <end position="69"/>
    </location>
</feature>
<name>A0A5C6CTM3_9BACT</name>
<dbReference type="RefSeq" id="WP_146451635.1">
    <property type="nucleotide sequence ID" value="NZ_SJPS01000004.1"/>
</dbReference>
<dbReference type="InterPro" id="IPR018247">
    <property type="entry name" value="EF_Hand_1_Ca_BS"/>
</dbReference>
<protein>
    <submittedName>
        <fullName evidence="2">EF hand</fullName>
    </submittedName>
</protein>
<evidence type="ECO:0000313" key="2">
    <source>
        <dbReference type="EMBL" id="TWU26089.1"/>
    </source>
</evidence>
<proteinExistence type="predicted"/>
<dbReference type="OrthoDB" id="284933at2"/>
<dbReference type="GO" id="GO:0005509">
    <property type="term" value="F:calcium ion binding"/>
    <property type="evidence" value="ECO:0007669"/>
    <property type="project" value="InterPro"/>
</dbReference>
<dbReference type="InterPro" id="IPR011992">
    <property type="entry name" value="EF-hand-dom_pair"/>
</dbReference>
<sequence length="205" mass="22304">MRSSHYKLMALVFGAVTILGCYGRPGAVEVPHIDADSAAEDALSKYDTNGDSKLSKDELKNCPSLLSAIGSFDKNNDKSIDKEELTDRLAMWTNSGLGVSNLACRVFFKGRPLSGANVELIPEDFLHDVVKPAKGVTQDSGSAQLGIDSAFLPDDLKRLKGVHQGLYRVVITHPDIEIPSKYNADTELGLEVSYETGKNMVEFKL</sequence>
<dbReference type="Gene3D" id="1.10.238.10">
    <property type="entry name" value="EF-hand"/>
    <property type="match status" value="1"/>
</dbReference>
<dbReference type="PROSITE" id="PS51257">
    <property type="entry name" value="PROKAR_LIPOPROTEIN"/>
    <property type="match status" value="1"/>
</dbReference>
<keyword evidence="3" id="KW-1185">Reference proteome</keyword>
<dbReference type="PROSITE" id="PS50222">
    <property type="entry name" value="EF_HAND_2"/>
    <property type="match status" value="1"/>
</dbReference>
<dbReference type="PROSITE" id="PS00018">
    <property type="entry name" value="EF_HAND_1"/>
    <property type="match status" value="1"/>
</dbReference>
<dbReference type="CDD" id="cd00051">
    <property type="entry name" value="EFh"/>
    <property type="match status" value="1"/>
</dbReference>
<dbReference type="SUPFAM" id="SSF47473">
    <property type="entry name" value="EF-hand"/>
    <property type="match status" value="1"/>
</dbReference>
<gene>
    <name evidence="2" type="ORF">Pla144_33060</name>
</gene>
<dbReference type="InterPro" id="IPR002048">
    <property type="entry name" value="EF_hand_dom"/>
</dbReference>
<dbReference type="EMBL" id="SJPS01000004">
    <property type="protein sequence ID" value="TWU26089.1"/>
    <property type="molecule type" value="Genomic_DNA"/>
</dbReference>
<organism evidence="2 3">
    <name type="scientific">Bythopirellula polymerisocia</name>
    <dbReference type="NCBI Taxonomy" id="2528003"/>
    <lineage>
        <taxon>Bacteria</taxon>
        <taxon>Pseudomonadati</taxon>
        <taxon>Planctomycetota</taxon>
        <taxon>Planctomycetia</taxon>
        <taxon>Pirellulales</taxon>
        <taxon>Lacipirellulaceae</taxon>
        <taxon>Bythopirellula</taxon>
    </lineage>
</organism>
<dbReference type="Proteomes" id="UP000318437">
    <property type="component" value="Unassembled WGS sequence"/>
</dbReference>
<accession>A0A5C6CTM3</accession>
<comment type="caution">
    <text evidence="2">The sequence shown here is derived from an EMBL/GenBank/DDBJ whole genome shotgun (WGS) entry which is preliminary data.</text>
</comment>
<dbReference type="AlphaFoldDB" id="A0A5C6CTM3"/>